<feature type="transmembrane region" description="Helical" evidence="17">
    <location>
        <begin position="35"/>
        <end position="59"/>
    </location>
</feature>
<keyword evidence="13 17" id="KW-0472">Membrane</keyword>
<dbReference type="CDD" id="cd05387">
    <property type="entry name" value="BY-kinase"/>
    <property type="match status" value="1"/>
</dbReference>
<feature type="domain" description="AAA" evidence="19">
    <location>
        <begin position="563"/>
        <end position="702"/>
    </location>
</feature>
<evidence type="ECO:0000256" key="16">
    <source>
        <dbReference type="SAM" id="Coils"/>
    </source>
</evidence>
<dbReference type="GO" id="GO:0005524">
    <property type="term" value="F:ATP binding"/>
    <property type="evidence" value="ECO:0007669"/>
    <property type="project" value="UniProtKB-KW"/>
</dbReference>
<evidence type="ECO:0000256" key="15">
    <source>
        <dbReference type="ARBA" id="ARBA00051245"/>
    </source>
</evidence>
<evidence type="ECO:0000256" key="1">
    <source>
        <dbReference type="ARBA" id="ARBA00004429"/>
    </source>
</evidence>
<evidence type="ECO:0000256" key="5">
    <source>
        <dbReference type="ARBA" id="ARBA00022475"/>
    </source>
</evidence>
<dbReference type="InterPro" id="IPR027417">
    <property type="entry name" value="P-loop_NTPase"/>
</dbReference>
<comment type="similarity">
    <text evidence="3">Belongs to the etk/wzc family.</text>
</comment>
<feature type="domain" description="Tyrosine-protein kinase G-rich" evidence="20">
    <location>
        <begin position="407"/>
        <end position="482"/>
    </location>
</feature>
<evidence type="ECO:0000256" key="12">
    <source>
        <dbReference type="ARBA" id="ARBA00022989"/>
    </source>
</evidence>
<dbReference type="Pfam" id="PF13614">
    <property type="entry name" value="AAA_31"/>
    <property type="match status" value="1"/>
</dbReference>
<feature type="domain" description="Polysaccharide chain length determinant N-terminal" evidence="18">
    <location>
        <begin position="19"/>
        <end position="111"/>
    </location>
</feature>
<evidence type="ECO:0000256" key="9">
    <source>
        <dbReference type="ARBA" id="ARBA00022741"/>
    </source>
</evidence>
<evidence type="ECO:0000256" key="10">
    <source>
        <dbReference type="ARBA" id="ARBA00022777"/>
    </source>
</evidence>
<keyword evidence="8 17" id="KW-0812">Transmembrane</keyword>
<dbReference type="SUPFAM" id="SSF52540">
    <property type="entry name" value="P-loop containing nucleoside triphosphate hydrolases"/>
    <property type="match status" value="1"/>
</dbReference>
<comment type="similarity">
    <text evidence="2">Belongs to the CpsD/CapB family.</text>
</comment>
<accession>A0A2T3MUU3</accession>
<proteinExistence type="inferred from homology"/>
<evidence type="ECO:0000313" key="22">
    <source>
        <dbReference type="Proteomes" id="UP000240904"/>
    </source>
</evidence>
<sequence length="746" mass="83763">MNISNSPASNPDTPWSRENEVSLRQYLSVVRRSGWHILLSAIAISLIVALLVSVMTPIYQATATVMIESRTAKVISIEEVYTPDSNSQEYYLTQYEILKSRPLIEQVIGELDLLNNPQNNVSQNSILDSGWSERIASAGWPKFRDWIVQLAKIDLEPTDIEKPTDQMQFVVMDYMENLKVTPVKNTQLIDVKYSSPDPELAAAVVNAHADAYIQSIQEAKFSITQSAEKWLSRRVDSLKNNLEESERKLQAFREKEQLVDVEGLQHLPSLEINELTMKLAEAQRALSMAKNDYQQVNRRGSVSSGDFDSNPAVLDDPLVQEFKNQLGAAQQKLTELEKRYGPNHPKMIAAQTNVNTINRNLSRQINNVIQGIRKKYEVAQANESGLKRTIESAKEQYHTIGRKESELSSLQREVNANRELYNLFYNRLKETAETGYLQSANARIISPAVIPMTPIKPQKMLTIIIAFVLSVIAGVIIAFVRDALDNSLTNIADVELKLKYPLLGVVPLLRNYRKKQLISHSQNDAKARRFNEAIRSIHTGIAISAMSKPNKMLMITSTVSNEGKTNLAINLAYRCGMLESVILIECDMRRPRLSKELKVKENTPGLAELLADTAPLEDCIVENENIHLITAGGRISDPLKLISSARFKNLLTKLASTYDRVILDCPPVLPVSDAEVISTNADMVVYVVRADSTQQSQIKNGLEKLARVKEMQIGIVVNGLDFRKAETYGDYSDYSDDLYEPLNAEK</sequence>
<dbReference type="RefSeq" id="WP_107284416.1">
    <property type="nucleotide sequence ID" value="NZ_PYMC01000013.1"/>
</dbReference>
<dbReference type="PANTHER" id="PTHR32309:SF13">
    <property type="entry name" value="FERRIC ENTEROBACTIN TRANSPORT PROTEIN FEPE"/>
    <property type="match status" value="1"/>
</dbReference>
<evidence type="ECO:0000256" key="7">
    <source>
        <dbReference type="ARBA" id="ARBA00022679"/>
    </source>
</evidence>
<keyword evidence="9" id="KW-0547">Nucleotide-binding</keyword>
<keyword evidence="16" id="KW-0175">Coiled coil</keyword>
<dbReference type="EMBL" id="PYMC01000013">
    <property type="protein sequence ID" value="PSW03724.1"/>
    <property type="molecule type" value="Genomic_DNA"/>
</dbReference>
<evidence type="ECO:0000256" key="11">
    <source>
        <dbReference type="ARBA" id="ARBA00022840"/>
    </source>
</evidence>
<reference evidence="21 22" key="1">
    <citation type="submission" date="2018-03" db="EMBL/GenBank/DDBJ databases">
        <title>Whole genome sequencing of Histamine producing bacteria.</title>
        <authorList>
            <person name="Butler K."/>
        </authorList>
    </citation>
    <scope>NUCLEOTIDE SEQUENCE [LARGE SCALE GENOMIC DNA]</scope>
    <source>
        <strain evidence="21 22">DSM 16190</strain>
    </source>
</reference>
<dbReference type="Pfam" id="PF13807">
    <property type="entry name" value="GNVR"/>
    <property type="match status" value="1"/>
</dbReference>
<comment type="catalytic activity">
    <reaction evidence="15">
        <text>L-tyrosyl-[protein] + ATP = O-phospho-L-tyrosyl-[protein] + ADP + H(+)</text>
        <dbReference type="Rhea" id="RHEA:10596"/>
        <dbReference type="Rhea" id="RHEA-COMP:10136"/>
        <dbReference type="Rhea" id="RHEA-COMP:20101"/>
        <dbReference type="ChEBI" id="CHEBI:15378"/>
        <dbReference type="ChEBI" id="CHEBI:30616"/>
        <dbReference type="ChEBI" id="CHEBI:46858"/>
        <dbReference type="ChEBI" id="CHEBI:61978"/>
        <dbReference type="ChEBI" id="CHEBI:456216"/>
        <dbReference type="EC" id="2.7.10.2"/>
    </reaction>
</comment>
<dbReference type="InterPro" id="IPR003856">
    <property type="entry name" value="LPS_length_determ_N"/>
</dbReference>
<evidence type="ECO:0000256" key="14">
    <source>
        <dbReference type="ARBA" id="ARBA00023137"/>
    </source>
</evidence>
<dbReference type="NCBIfam" id="TIGR01007">
    <property type="entry name" value="eps_fam"/>
    <property type="match status" value="1"/>
</dbReference>
<keyword evidence="7" id="KW-0808">Transferase</keyword>
<feature type="coiled-coil region" evidence="16">
    <location>
        <begin position="228"/>
        <end position="339"/>
    </location>
</feature>
<dbReference type="GO" id="GO:0004715">
    <property type="term" value="F:non-membrane spanning protein tyrosine kinase activity"/>
    <property type="evidence" value="ECO:0007669"/>
    <property type="project" value="UniProtKB-EC"/>
</dbReference>
<dbReference type="Proteomes" id="UP000240904">
    <property type="component" value="Unassembled WGS sequence"/>
</dbReference>
<dbReference type="Gene3D" id="3.40.50.300">
    <property type="entry name" value="P-loop containing nucleotide triphosphate hydrolases"/>
    <property type="match status" value="1"/>
</dbReference>
<feature type="transmembrane region" description="Helical" evidence="17">
    <location>
        <begin position="460"/>
        <end position="480"/>
    </location>
</feature>
<keyword evidence="10" id="KW-0418">Kinase</keyword>
<keyword evidence="6" id="KW-0997">Cell inner membrane</keyword>
<dbReference type="EC" id="2.7.10.2" evidence="4"/>
<gene>
    <name evidence="21" type="ORF">C9I89_16460</name>
</gene>
<evidence type="ECO:0000259" key="18">
    <source>
        <dbReference type="Pfam" id="PF02706"/>
    </source>
</evidence>
<comment type="subcellular location">
    <subcellularLocation>
        <location evidence="1">Cell inner membrane</location>
        <topology evidence="1">Multi-pass membrane protein</topology>
    </subcellularLocation>
</comment>
<organism evidence="21 22">
    <name type="scientific">Photobacterium lipolyticum</name>
    <dbReference type="NCBI Taxonomy" id="266810"/>
    <lineage>
        <taxon>Bacteria</taxon>
        <taxon>Pseudomonadati</taxon>
        <taxon>Pseudomonadota</taxon>
        <taxon>Gammaproteobacteria</taxon>
        <taxon>Vibrionales</taxon>
        <taxon>Vibrionaceae</taxon>
        <taxon>Photobacterium</taxon>
    </lineage>
</organism>
<evidence type="ECO:0000256" key="17">
    <source>
        <dbReference type="SAM" id="Phobius"/>
    </source>
</evidence>
<comment type="caution">
    <text evidence="21">The sequence shown here is derived from an EMBL/GenBank/DDBJ whole genome shotgun (WGS) entry which is preliminary data.</text>
</comment>
<evidence type="ECO:0000256" key="6">
    <source>
        <dbReference type="ARBA" id="ARBA00022519"/>
    </source>
</evidence>
<keyword evidence="22" id="KW-1185">Reference proteome</keyword>
<keyword evidence="12 17" id="KW-1133">Transmembrane helix</keyword>
<evidence type="ECO:0000259" key="20">
    <source>
        <dbReference type="Pfam" id="PF13807"/>
    </source>
</evidence>
<evidence type="ECO:0000313" key="21">
    <source>
        <dbReference type="EMBL" id="PSW03724.1"/>
    </source>
</evidence>
<keyword evidence="14" id="KW-0829">Tyrosine-protein kinase</keyword>
<dbReference type="InterPro" id="IPR032807">
    <property type="entry name" value="GNVR"/>
</dbReference>
<dbReference type="InterPro" id="IPR005702">
    <property type="entry name" value="Wzc-like_C"/>
</dbReference>
<evidence type="ECO:0000256" key="3">
    <source>
        <dbReference type="ARBA" id="ARBA00008883"/>
    </source>
</evidence>
<evidence type="ECO:0000259" key="19">
    <source>
        <dbReference type="Pfam" id="PF13614"/>
    </source>
</evidence>
<dbReference type="InterPro" id="IPR050445">
    <property type="entry name" value="Bact_polysacc_biosynth/exp"/>
</dbReference>
<dbReference type="AlphaFoldDB" id="A0A2T3MUU3"/>
<evidence type="ECO:0000256" key="2">
    <source>
        <dbReference type="ARBA" id="ARBA00007316"/>
    </source>
</evidence>
<evidence type="ECO:0000256" key="8">
    <source>
        <dbReference type="ARBA" id="ARBA00022692"/>
    </source>
</evidence>
<name>A0A2T3MUU3_9GAMM</name>
<keyword evidence="11" id="KW-0067">ATP-binding</keyword>
<dbReference type="OrthoDB" id="9775724at2"/>
<dbReference type="InterPro" id="IPR025669">
    <property type="entry name" value="AAA_dom"/>
</dbReference>
<dbReference type="GO" id="GO:0005886">
    <property type="term" value="C:plasma membrane"/>
    <property type="evidence" value="ECO:0007669"/>
    <property type="project" value="UniProtKB-SubCell"/>
</dbReference>
<protein>
    <recommendedName>
        <fullName evidence="4">non-specific protein-tyrosine kinase</fullName>
        <ecNumber evidence="4">2.7.10.2</ecNumber>
    </recommendedName>
</protein>
<evidence type="ECO:0000256" key="4">
    <source>
        <dbReference type="ARBA" id="ARBA00011903"/>
    </source>
</evidence>
<dbReference type="PANTHER" id="PTHR32309">
    <property type="entry name" value="TYROSINE-PROTEIN KINASE"/>
    <property type="match status" value="1"/>
</dbReference>
<dbReference type="Pfam" id="PF02706">
    <property type="entry name" value="Wzz"/>
    <property type="match status" value="1"/>
</dbReference>
<evidence type="ECO:0000256" key="13">
    <source>
        <dbReference type="ARBA" id="ARBA00023136"/>
    </source>
</evidence>
<keyword evidence="5" id="KW-1003">Cell membrane</keyword>